<dbReference type="AlphaFoldDB" id="A0A1U9KH01"/>
<feature type="chain" id="PRO_5012595007" evidence="1">
    <location>
        <begin position="23"/>
        <end position="277"/>
    </location>
</feature>
<gene>
    <name evidence="2" type="ORF">A0U92_10160</name>
</gene>
<proteinExistence type="predicted"/>
<dbReference type="KEGG" id="aace:A0U92_10160"/>
<evidence type="ECO:0000256" key="1">
    <source>
        <dbReference type="SAM" id="SignalP"/>
    </source>
</evidence>
<feature type="signal peptide" evidence="1">
    <location>
        <begin position="1"/>
        <end position="22"/>
    </location>
</feature>
<dbReference type="Proteomes" id="UP000188937">
    <property type="component" value="Chromosome"/>
</dbReference>
<evidence type="ECO:0000313" key="2">
    <source>
        <dbReference type="EMBL" id="AQS85082.1"/>
    </source>
</evidence>
<protein>
    <submittedName>
        <fullName evidence="2">Uncharacterized protein</fullName>
    </submittedName>
</protein>
<organism evidence="2 3">
    <name type="scientific">Acetobacter aceti</name>
    <dbReference type="NCBI Taxonomy" id="435"/>
    <lineage>
        <taxon>Bacteria</taxon>
        <taxon>Pseudomonadati</taxon>
        <taxon>Pseudomonadota</taxon>
        <taxon>Alphaproteobacteria</taxon>
        <taxon>Acetobacterales</taxon>
        <taxon>Acetobacteraceae</taxon>
        <taxon>Acetobacter</taxon>
        <taxon>Acetobacter subgen. Acetobacter</taxon>
    </lineage>
</organism>
<name>A0A1U9KH01_ACEAC</name>
<keyword evidence="3" id="KW-1185">Reference proteome</keyword>
<keyword evidence="1" id="KW-0732">Signal</keyword>
<sequence length="277" mass="30161">MGGKTLLFLLSFLALFSTSARAGVLSNNPPGSAGSQYDVRTAMKNAWLVRVKPSEKARFYENGYRSGCPALKPACRKKAYLVPGDIAVAAYRMGAFTVIDFVGKNGDPTDGAVETRLLEDIPMSEPVTQDWVGKWKDTDEQVIRIDRTRVPSVLAFQGDATWGAGDPERVKNGGVHTGSFAAYVKPVETWGGFLTEARKWDSFPERTSPTVSDQKGLDTDWSRVFPPSLSDVSPLTDHTECSGAFRLLGPYLLVSTPVDICGGLNVSFIGVYRKVAR</sequence>
<dbReference type="EMBL" id="CP014692">
    <property type="protein sequence ID" value="AQS85082.1"/>
    <property type="molecule type" value="Genomic_DNA"/>
</dbReference>
<accession>A0A1U9KH01</accession>
<reference evidence="2 3" key="1">
    <citation type="submission" date="2016-03" db="EMBL/GenBank/DDBJ databases">
        <title>Acetic acid bacteria sequencing.</title>
        <authorList>
            <person name="Brandt J."/>
            <person name="Jakob F."/>
            <person name="Vogel R.F."/>
        </authorList>
    </citation>
    <scope>NUCLEOTIDE SEQUENCE [LARGE SCALE GENOMIC DNA]</scope>
    <source>
        <strain evidence="2 3">TMW2.1153</strain>
    </source>
</reference>
<evidence type="ECO:0000313" key="3">
    <source>
        <dbReference type="Proteomes" id="UP000188937"/>
    </source>
</evidence>